<dbReference type="AlphaFoldDB" id="D6Z9J8"/>
<sequence length="250" mass="27520">MSGLVRIEKGRNHFYELDGERVDGVTTILSGGIPKAALMPWALKTAAQFAVENWDELCGLGQFERVDQIKKAPWRERDEAANRGSEVHRLAERLMRGEEVTVPATLSGHVRSCVDFLDEWQPVPVLLECPVASRAERYAGTLDAVVDIPGEGRCLIDFKTSRSGVHPETGLQLAAYRHADFALAGGEEVAMGGLGVERAFGVWLRPDGYSVHELRAGAEEFAVFLSAARIARWAKTSKQVVGEALERQKH</sequence>
<protein>
    <recommendedName>
        <fullName evidence="3">PD-(D/E)XK endonuclease-like domain-containing protein</fullName>
    </recommendedName>
</protein>
<dbReference type="HOGENOM" id="CLU_067313_0_0_11"/>
<dbReference type="KEGG" id="srt:Srot_0032"/>
<dbReference type="PANTHER" id="PTHR31340:SF3">
    <property type="entry name" value="MITOCHONDRIAL GENOME MAINTENANCE EXONUCLEASE 1"/>
    <property type="match status" value="1"/>
</dbReference>
<dbReference type="GO" id="GO:0008297">
    <property type="term" value="F:single-stranded DNA exodeoxyribonuclease activity"/>
    <property type="evidence" value="ECO:0007669"/>
    <property type="project" value="TreeGrafter"/>
</dbReference>
<evidence type="ECO:0000313" key="2">
    <source>
        <dbReference type="Proteomes" id="UP000002247"/>
    </source>
</evidence>
<dbReference type="EMBL" id="CP001958">
    <property type="protein sequence ID" value="ADG96525.1"/>
    <property type="molecule type" value="Genomic_DNA"/>
</dbReference>
<dbReference type="STRING" id="640132.Srot_0032"/>
<organism evidence="1 2">
    <name type="scientific">Segniliparus rotundus (strain ATCC BAA-972 / CDC 1076 / CIP 108378 / DSM 44985 / JCM 13578)</name>
    <dbReference type="NCBI Taxonomy" id="640132"/>
    <lineage>
        <taxon>Bacteria</taxon>
        <taxon>Bacillati</taxon>
        <taxon>Actinomycetota</taxon>
        <taxon>Actinomycetes</taxon>
        <taxon>Mycobacteriales</taxon>
        <taxon>Segniliparaceae</taxon>
        <taxon>Segniliparus</taxon>
    </lineage>
</organism>
<dbReference type="PANTHER" id="PTHR31340">
    <property type="entry name" value="MITOCHONDRIAL GENOME MAINTENANCE EXONUCLEASE 1"/>
    <property type="match status" value="1"/>
</dbReference>
<reference evidence="1 2" key="1">
    <citation type="journal article" date="2010" name="Stand. Genomic Sci.">
        <title>Complete genome sequence of Segniliparus rotundus type strain (CDC 1076).</title>
        <authorList>
            <person name="Sikorski J."/>
            <person name="Lapidus A."/>
            <person name="Copeland A."/>
            <person name="Misra M."/>
            <person name="Glavina Del Rio T."/>
            <person name="Nolan M."/>
            <person name="Lucas S."/>
            <person name="Chen F."/>
            <person name="Tice H."/>
            <person name="Cheng J.F."/>
            <person name="Jando M."/>
            <person name="Schneider S."/>
            <person name="Bruce D."/>
            <person name="Goodwin L."/>
            <person name="Pitluck S."/>
            <person name="Liolios K."/>
            <person name="Mikhailova N."/>
            <person name="Pati A."/>
            <person name="Ivanova N."/>
            <person name="Mavromatis K."/>
            <person name="Chen A."/>
            <person name="Palaniappan K."/>
            <person name="Chertkov O."/>
            <person name="Land M."/>
            <person name="Hauser L."/>
            <person name="Chang Y.J."/>
            <person name="Jeffries C.D."/>
            <person name="Brettin T."/>
            <person name="Detter J.C."/>
            <person name="Han C."/>
            <person name="Rohde M."/>
            <person name="Goker M."/>
            <person name="Bristow J."/>
            <person name="Eisen J.A."/>
            <person name="Markowitz V."/>
            <person name="Hugenholtz P."/>
            <person name="Kyrpides N.C."/>
            <person name="Klenk H.P."/>
        </authorList>
    </citation>
    <scope>NUCLEOTIDE SEQUENCE [LARGE SCALE GENOMIC DNA]</scope>
    <source>
        <strain evidence="2">ATCC BAA-972 / CDC 1076 / CIP 108378 / DSM 44985 / JCM 13578</strain>
    </source>
</reference>
<proteinExistence type="predicted"/>
<dbReference type="eggNOG" id="COG2887">
    <property type="taxonomic scope" value="Bacteria"/>
</dbReference>
<dbReference type="Proteomes" id="UP000002247">
    <property type="component" value="Chromosome"/>
</dbReference>
<accession>D6Z9J8</accession>
<name>D6Z9J8_SEGRD</name>
<evidence type="ECO:0008006" key="3">
    <source>
        <dbReference type="Google" id="ProtNLM"/>
    </source>
</evidence>
<dbReference type="OrthoDB" id="3398267at2"/>
<evidence type="ECO:0000313" key="1">
    <source>
        <dbReference type="EMBL" id="ADG96525.1"/>
    </source>
</evidence>
<keyword evidence="2" id="KW-1185">Reference proteome</keyword>
<gene>
    <name evidence="1" type="ordered locus">Srot_0032</name>
</gene>
<dbReference type="RefSeq" id="WP_013136981.1">
    <property type="nucleotide sequence ID" value="NC_014168.1"/>
</dbReference>